<keyword evidence="1 6" id="KW-0597">Phosphoprotein</keyword>
<evidence type="ECO:0000256" key="3">
    <source>
        <dbReference type="ARBA" id="ARBA00023015"/>
    </source>
</evidence>
<dbReference type="Gene3D" id="3.40.50.2300">
    <property type="match status" value="1"/>
</dbReference>
<evidence type="ECO:0000313" key="10">
    <source>
        <dbReference type="EMBL" id="SMC08650.1"/>
    </source>
</evidence>
<dbReference type="Gene3D" id="1.10.10.10">
    <property type="entry name" value="Winged helix-like DNA-binding domain superfamily/Winged helix DNA-binding domain"/>
    <property type="match status" value="1"/>
</dbReference>
<dbReference type="InterPro" id="IPR001789">
    <property type="entry name" value="Sig_transdc_resp-reg_receiver"/>
</dbReference>
<dbReference type="Pfam" id="PF00072">
    <property type="entry name" value="Response_reg"/>
    <property type="match status" value="1"/>
</dbReference>
<evidence type="ECO:0000256" key="1">
    <source>
        <dbReference type="ARBA" id="ARBA00022553"/>
    </source>
</evidence>
<feature type="modified residue" description="4-aspartylphosphate" evidence="6">
    <location>
        <position position="51"/>
    </location>
</feature>
<evidence type="ECO:0000313" key="11">
    <source>
        <dbReference type="Proteomes" id="UP000192602"/>
    </source>
</evidence>
<dbReference type="EMBL" id="FWWZ01000001">
    <property type="protein sequence ID" value="SMC08650.1"/>
    <property type="molecule type" value="Genomic_DNA"/>
</dbReference>
<dbReference type="SUPFAM" id="SSF52172">
    <property type="entry name" value="CheY-like"/>
    <property type="match status" value="1"/>
</dbReference>
<dbReference type="InterPro" id="IPR001867">
    <property type="entry name" value="OmpR/PhoB-type_DNA-bd"/>
</dbReference>
<proteinExistence type="predicted"/>
<dbReference type="SMART" id="SM00862">
    <property type="entry name" value="Trans_reg_C"/>
    <property type="match status" value="1"/>
</dbReference>
<dbReference type="InterPro" id="IPR036388">
    <property type="entry name" value="WH-like_DNA-bd_sf"/>
</dbReference>
<keyword evidence="2" id="KW-0902">Two-component regulatory system</keyword>
<sequence length="218" mass="24956">MKIMVLEDEYALRISIEEFLNDLGFEVISFERGDELLDALYSEPCDALLLDVKVPGINGFELLKELREAGNEIPAIFITSMTHVDDLARGFELGCCDYIKKPFDLKELEVRLRNVLKRECFGAKKEIVELPNGYTYDLAAFELKQNGKSIPLTKQEKRILELLIKQRGNVVSIEQFCDEVWGEYVDSANIRVHITKLRKKIGKDIIKNVHGLGYKIDS</sequence>
<name>A0A1W1WRL7_9BACT</name>
<protein>
    <submittedName>
        <fullName evidence="10">DNA-binding response regulator, OmpR family, contains REC and winged-helix (WHTH) domain</fullName>
    </submittedName>
</protein>
<dbReference type="CDD" id="cd00383">
    <property type="entry name" value="trans_reg_C"/>
    <property type="match status" value="1"/>
</dbReference>
<keyword evidence="11" id="KW-1185">Reference proteome</keyword>
<dbReference type="STRING" id="1069081.SAMN05660197_0409"/>
<evidence type="ECO:0000256" key="2">
    <source>
        <dbReference type="ARBA" id="ARBA00023012"/>
    </source>
</evidence>
<dbReference type="GO" id="GO:0005829">
    <property type="term" value="C:cytosol"/>
    <property type="evidence" value="ECO:0007669"/>
    <property type="project" value="TreeGrafter"/>
</dbReference>
<dbReference type="SMART" id="SM00448">
    <property type="entry name" value="REC"/>
    <property type="match status" value="1"/>
</dbReference>
<dbReference type="PROSITE" id="PS50110">
    <property type="entry name" value="RESPONSE_REGULATORY"/>
    <property type="match status" value="1"/>
</dbReference>
<dbReference type="GO" id="GO:0000156">
    <property type="term" value="F:phosphorelay response regulator activity"/>
    <property type="evidence" value="ECO:0007669"/>
    <property type="project" value="TreeGrafter"/>
</dbReference>
<feature type="domain" description="Response regulatory" evidence="8">
    <location>
        <begin position="2"/>
        <end position="116"/>
    </location>
</feature>
<dbReference type="GO" id="GO:0006355">
    <property type="term" value="P:regulation of DNA-templated transcription"/>
    <property type="evidence" value="ECO:0007669"/>
    <property type="project" value="InterPro"/>
</dbReference>
<organism evidence="10 11">
    <name type="scientific">Nitratiruptor tergarcus DSM 16512</name>
    <dbReference type="NCBI Taxonomy" id="1069081"/>
    <lineage>
        <taxon>Bacteria</taxon>
        <taxon>Pseudomonadati</taxon>
        <taxon>Campylobacterota</taxon>
        <taxon>Epsilonproteobacteria</taxon>
        <taxon>Nautiliales</taxon>
        <taxon>Nitratiruptoraceae</taxon>
        <taxon>Nitratiruptor</taxon>
    </lineage>
</organism>
<dbReference type="InterPro" id="IPR039420">
    <property type="entry name" value="WalR-like"/>
</dbReference>
<dbReference type="PANTHER" id="PTHR48111:SF21">
    <property type="entry name" value="DNA-BINDING DUAL MASTER TRANSCRIPTIONAL REGULATOR RPAA"/>
    <property type="match status" value="1"/>
</dbReference>
<dbReference type="InterPro" id="IPR011006">
    <property type="entry name" value="CheY-like_superfamily"/>
</dbReference>
<dbReference type="Proteomes" id="UP000192602">
    <property type="component" value="Unassembled WGS sequence"/>
</dbReference>
<dbReference type="GO" id="GO:0000976">
    <property type="term" value="F:transcription cis-regulatory region binding"/>
    <property type="evidence" value="ECO:0007669"/>
    <property type="project" value="TreeGrafter"/>
</dbReference>
<feature type="DNA-binding region" description="OmpR/PhoB-type" evidence="7">
    <location>
        <begin position="125"/>
        <end position="218"/>
    </location>
</feature>
<evidence type="ECO:0000256" key="6">
    <source>
        <dbReference type="PROSITE-ProRule" id="PRU00169"/>
    </source>
</evidence>
<feature type="domain" description="OmpR/PhoB-type" evidence="9">
    <location>
        <begin position="125"/>
        <end position="218"/>
    </location>
</feature>
<evidence type="ECO:0000259" key="8">
    <source>
        <dbReference type="PROSITE" id="PS50110"/>
    </source>
</evidence>
<evidence type="ECO:0000256" key="4">
    <source>
        <dbReference type="ARBA" id="ARBA00023125"/>
    </source>
</evidence>
<dbReference type="AlphaFoldDB" id="A0A1W1WRL7"/>
<dbReference type="PANTHER" id="PTHR48111">
    <property type="entry name" value="REGULATOR OF RPOS"/>
    <property type="match status" value="1"/>
</dbReference>
<gene>
    <name evidence="10" type="ORF">SAMN05660197_0409</name>
</gene>
<dbReference type="OrthoDB" id="8912111at2"/>
<dbReference type="CDD" id="cd17574">
    <property type="entry name" value="REC_OmpR"/>
    <property type="match status" value="1"/>
</dbReference>
<keyword evidence="3" id="KW-0805">Transcription regulation</keyword>
<reference evidence="11" key="1">
    <citation type="submission" date="2017-04" db="EMBL/GenBank/DDBJ databases">
        <authorList>
            <person name="Varghese N."/>
            <person name="Submissions S."/>
        </authorList>
    </citation>
    <scope>NUCLEOTIDE SEQUENCE [LARGE SCALE GENOMIC DNA]</scope>
    <source>
        <strain evidence="11">DSM 16512</strain>
    </source>
</reference>
<evidence type="ECO:0000256" key="7">
    <source>
        <dbReference type="PROSITE-ProRule" id="PRU01091"/>
    </source>
</evidence>
<keyword evidence="4 7" id="KW-0238">DNA-binding</keyword>
<dbReference type="GO" id="GO:0032993">
    <property type="term" value="C:protein-DNA complex"/>
    <property type="evidence" value="ECO:0007669"/>
    <property type="project" value="TreeGrafter"/>
</dbReference>
<keyword evidence="5" id="KW-0804">Transcription</keyword>
<dbReference type="Pfam" id="PF00486">
    <property type="entry name" value="Trans_reg_C"/>
    <property type="match status" value="1"/>
</dbReference>
<evidence type="ECO:0000256" key="5">
    <source>
        <dbReference type="ARBA" id="ARBA00023163"/>
    </source>
</evidence>
<evidence type="ECO:0000259" key="9">
    <source>
        <dbReference type="PROSITE" id="PS51755"/>
    </source>
</evidence>
<accession>A0A1W1WRL7</accession>
<dbReference type="PROSITE" id="PS51755">
    <property type="entry name" value="OMPR_PHOB"/>
    <property type="match status" value="1"/>
</dbReference>